<comment type="caution">
    <text evidence="1">The sequence shown here is derived from an EMBL/GenBank/DDBJ whole genome shotgun (WGS) entry which is preliminary data.</text>
</comment>
<reference evidence="1 2" key="1">
    <citation type="submission" date="2018-06" db="EMBL/GenBank/DDBJ databases">
        <authorList>
            <consortium name="Pathogen Informatics"/>
            <person name="Doyle S."/>
        </authorList>
    </citation>
    <scope>NUCLEOTIDE SEQUENCE [LARGE SCALE GENOMIC DNA]</scope>
    <source>
        <strain evidence="1 2">NCTC9149</strain>
    </source>
</reference>
<name>A0A7H4P2I2_9ENTR</name>
<dbReference type="Proteomes" id="UP000254571">
    <property type="component" value="Unassembled WGS sequence"/>
</dbReference>
<sequence length="51" mass="5508">MKKIAIIGAGPTGIIPCFHSLNAVNRWTCPFTKQAEEAGVGMPYSDEETRA</sequence>
<dbReference type="EMBL" id="UGMX01000002">
    <property type="protein sequence ID" value="STW06647.1"/>
    <property type="molecule type" value="Genomic_DNA"/>
</dbReference>
<gene>
    <name evidence="1" type="ORF">NCTC9149_03068</name>
</gene>
<dbReference type="AlphaFoldDB" id="A0A7H4P2I2"/>
<organism evidence="1 2">
    <name type="scientific">Klebsiella grimontii</name>
    <dbReference type="NCBI Taxonomy" id="2058152"/>
    <lineage>
        <taxon>Bacteria</taxon>
        <taxon>Pseudomonadati</taxon>
        <taxon>Pseudomonadota</taxon>
        <taxon>Gammaproteobacteria</taxon>
        <taxon>Enterobacterales</taxon>
        <taxon>Enterobacteriaceae</taxon>
        <taxon>Klebsiella/Raoultella group</taxon>
        <taxon>Klebsiella</taxon>
    </lineage>
</organism>
<protein>
    <submittedName>
        <fullName evidence="1">Acyl-CoA dehydrogenase</fullName>
    </submittedName>
</protein>
<evidence type="ECO:0000313" key="2">
    <source>
        <dbReference type="Proteomes" id="UP000254571"/>
    </source>
</evidence>
<proteinExistence type="predicted"/>
<accession>A0A7H4P2I2</accession>
<evidence type="ECO:0000313" key="1">
    <source>
        <dbReference type="EMBL" id="STW06647.1"/>
    </source>
</evidence>